<organism evidence="2 3">
    <name type="scientific">Microdochium bolleyi</name>
    <dbReference type="NCBI Taxonomy" id="196109"/>
    <lineage>
        <taxon>Eukaryota</taxon>
        <taxon>Fungi</taxon>
        <taxon>Dikarya</taxon>
        <taxon>Ascomycota</taxon>
        <taxon>Pezizomycotina</taxon>
        <taxon>Sordariomycetes</taxon>
        <taxon>Xylariomycetidae</taxon>
        <taxon>Xylariales</taxon>
        <taxon>Microdochiaceae</taxon>
        <taxon>Microdochium</taxon>
    </lineage>
</organism>
<dbReference type="OrthoDB" id="5288318at2759"/>
<accession>A0A136J4B4</accession>
<feature type="compositionally biased region" description="Low complexity" evidence="1">
    <location>
        <begin position="246"/>
        <end position="255"/>
    </location>
</feature>
<dbReference type="InParanoid" id="A0A136J4B4"/>
<dbReference type="AlphaFoldDB" id="A0A136J4B4"/>
<dbReference type="STRING" id="196109.A0A136J4B4"/>
<evidence type="ECO:0000313" key="3">
    <source>
        <dbReference type="Proteomes" id="UP000070501"/>
    </source>
</evidence>
<keyword evidence="3" id="KW-1185">Reference proteome</keyword>
<dbReference type="Proteomes" id="UP000070501">
    <property type="component" value="Unassembled WGS sequence"/>
</dbReference>
<feature type="compositionally biased region" description="Polar residues" evidence="1">
    <location>
        <begin position="296"/>
        <end position="305"/>
    </location>
</feature>
<feature type="region of interest" description="Disordered" evidence="1">
    <location>
        <begin position="217"/>
        <end position="310"/>
    </location>
</feature>
<feature type="non-terminal residue" evidence="2">
    <location>
        <position position="1"/>
    </location>
</feature>
<gene>
    <name evidence="2" type="ORF">Micbo1qcDRAFT_162174</name>
</gene>
<dbReference type="EMBL" id="KQ964249">
    <property type="protein sequence ID" value="KXJ92070.1"/>
    <property type="molecule type" value="Genomic_DNA"/>
</dbReference>
<sequence>MAVASCLDLNAIDNLSRTCRAVHDSLLEYRSSILTHTLHCVNEDLPIDSEGTFRYRARASNWYYMQDDAQHRAGADVAKSGSCARDMVAECRRCSIAICRNCAMKPPAPIVQKERHRRLCIPCTRAPLPLLLNPPLSANTPLASDAMRTAVCNCDTAGVWLCQPCGRSIRGSDSDYRSIWKWRNQYGEVLGGVGTGIGEGDRGVPCGRESKCCSSKEREQETDCDAEDGRASSSSHDLGLHHNNGSSYFSGSPSSWTPPLAHRPAHSHAVSSPWSIPSASSAATSALSLAPTTPPHSDSSRTPSPQLRPGYARHEVEGIGGVVKSVGVKLIRVGACVPEWEDEKHRGIILGREASGRSRSWCGWCWRVIPGNKDREAN</sequence>
<evidence type="ECO:0000256" key="1">
    <source>
        <dbReference type="SAM" id="MobiDB-lite"/>
    </source>
</evidence>
<reference evidence="3" key="1">
    <citation type="submission" date="2016-02" db="EMBL/GenBank/DDBJ databases">
        <title>Draft genome sequence of Microdochium bolleyi, a fungal endophyte of beachgrass.</title>
        <authorList>
            <consortium name="DOE Joint Genome Institute"/>
            <person name="David A.S."/>
            <person name="May G."/>
            <person name="Haridas S."/>
            <person name="Lim J."/>
            <person name="Wang M."/>
            <person name="Labutti K."/>
            <person name="Lipzen A."/>
            <person name="Barry K."/>
            <person name="Grigoriev I.V."/>
        </authorList>
    </citation>
    <scope>NUCLEOTIDE SEQUENCE [LARGE SCALE GENOMIC DNA]</scope>
    <source>
        <strain evidence="3">J235TASD1</strain>
    </source>
</reference>
<feature type="compositionally biased region" description="Low complexity" evidence="1">
    <location>
        <begin position="271"/>
        <end position="291"/>
    </location>
</feature>
<name>A0A136J4B4_9PEZI</name>
<proteinExistence type="predicted"/>
<protein>
    <submittedName>
        <fullName evidence="2">Uncharacterized protein</fullName>
    </submittedName>
</protein>
<evidence type="ECO:0000313" key="2">
    <source>
        <dbReference type="EMBL" id="KXJ92070.1"/>
    </source>
</evidence>